<dbReference type="Pfam" id="PF00210">
    <property type="entry name" value="Ferritin"/>
    <property type="match status" value="1"/>
</dbReference>
<evidence type="ECO:0000256" key="8">
    <source>
        <dbReference type="RuleBase" id="RU000623"/>
    </source>
</evidence>
<dbReference type="RefSeq" id="WP_003003943.1">
    <property type="nucleotide sequence ID" value="NZ_AOHC02000036.1"/>
</dbReference>
<dbReference type="PANTHER" id="PTHR30295:SF0">
    <property type="entry name" value="BACTERIOFERRITIN"/>
    <property type="match status" value="1"/>
</dbReference>
<dbReference type="GO" id="GO:0008199">
    <property type="term" value="F:ferric iron binding"/>
    <property type="evidence" value="ECO:0007669"/>
    <property type="project" value="InterPro"/>
</dbReference>
<dbReference type="PIRSF" id="PIRSF002560">
    <property type="entry name" value="Bacterioferritin"/>
    <property type="match status" value="1"/>
</dbReference>
<dbReference type="GO" id="GO:0004322">
    <property type="term" value="F:ferroxidase activity"/>
    <property type="evidence" value="ECO:0007669"/>
    <property type="project" value="UniProtKB-EC"/>
</dbReference>
<feature type="domain" description="Ferritin-like diiron" evidence="9">
    <location>
        <begin position="1"/>
        <end position="145"/>
    </location>
</feature>
<dbReference type="InterPro" id="IPR009040">
    <property type="entry name" value="Ferritin-like_diiron"/>
</dbReference>
<dbReference type="GO" id="GO:0020037">
    <property type="term" value="F:heme binding"/>
    <property type="evidence" value="ECO:0007669"/>
    <property type="project" value="TreeGrafter"/>
</dbReference>
<evidence type="ECO:0000256" key="2">
    <source>
        <dbReference type="ARBA" id="ARBA00022434"/>
    </source>
</evidence>
<organism evidence="10 11">
    <name type="scientific">Leptospira weilii serovar Ranarum str. ICFT</name>
    <dbReference type="NCBI Taxonomy" id="1218598"/>
    <lineage>
        <taxon>Bacteria</taxon>
        <taxon>Pseudomonadati</taxon>
        <taxon>Spirochaetota</taxon>
        <taxon>Spirochaetia</taxon>
        <taxon>Leptospirales</taxon>
        <taxon>Leptospiraceae</taxon>
        <taxon>Leptospira</taxon>
    </lineage>
</organism>
<feature type="binding site" evidence="7">
    <location>
        <position position="50"/>
    </location>
    <ligand>
        <name>Fe cation</name>
        <dbReference type="ChEBI" id="CHEBI:24875"/>
        <label>3</label>
    </ligand>
</feature>
<dbReference type="InterPro" id="IPR012347">
    <property type="entry name" value="Ferritin-like"/>
</dbReference>
<dbReference type="SUPFAM" id="SSF47240">
    <property type="entry name" value="Ferritin-like"/>
    <property type="match status" value="1"/>
</dbReference>
<comment type="similarity">
    <text evidence="1 6 8">Belongs to the bacterioferritin family.</text>
</comment>
<evidence type="ECO:0000313" key="11">
    <source>
        <dbReference type="Proteomes" id="UP000012313"/>
    </source>
</evidence>
<dbReference type="GO" id="GO:0005829">
    <property type="term" value="C:cytosol"/>
    <property type="evidence" value="ECO:0007669"/>
    <property type="project" value="TreeGrafter"/>
</dbReference>
<dbReference type="CDD" id="cd00907">
    <property type="entry name" value="Bacterioferritin"/>
    <property type="match status" value="1"/>
</dbReference>
<dbReference type="PANTHER" id="PTHR30295">
    <property type="entry name" value="BACTERIOFERRITIN"/>
    <property type="match status" value="1"/>
</dbReference>
<keyword evidence="3 8" id="KW-0349">Heme</keyword>
<evidence type="ECO:0000256" key="4">
    <source>
        <dbReference type="ARBA" id="ARBA00022723"/>
    </source>
</evidence>
<evidence type="ECO:0000256" key="7">
    <source>
        <dbReference type="PIRSR" id="PIRSR002560-1"/>
    </source>
</evidence>
<evidence type="ECO:0000256" key="5">
    <source>
        <dbReference type="ARBA" id="ARBA00023004"/>
    </source>
</evidence>
<comment type="catalytic activity">
    <reaction evidence="6">
        <text>4 Fe(2+) + O2 + 4 H(+) = 4 Fe(3+) + 2 H2O</text>
        <dbReference type="Rhea" id="RHEA:11148"/>
        <dbReference type="ChEBI" id="CHEBI:15377"/>
        <dbReference type="ChEBI" id="CHEBI:15378"/>
        <dbReference type="ChEBI" id="CHEBI:15379"/>
        <dbReference type="ChEBI" id="CHEBI:29033"/>
        <dbReference type="ChEBI" id="CHEBI:29034"/>
        <dbReference type="EC" id="1.16.3.1"/>
    </reaction>
</comment>
<dbReference type="Proteomes" id="UP000012313">
    <property type="component" value="Unassembled WGS sequence"/>
</dbReference>
<evidence type="ECO:0000313" key="10">
    <source>
        <dbReference type="EMBL" id="EMY77595.1"/>
    </source>
</evidence>
<reference evidence="10" key="1">
    <citation type="submission" date="2013-03" db="EMBL/GenBank/DDBJ databases">
        <authorList>
            <person name="Harkins D.M."/>
            <person name="Durkin A.S."/>
            <person name="Brinkac L.M."/>
            <person name="Haft D.H."/>
            <person name="Selengut J.D."/>
            <person name="Sanka R."/>
            <person name="DePew J."/>
            <person name="Purushe J."/>
            <person name="Hartskeerl R.A."/>
            <person name="Ahmed A."/>
            <person name="van der Linden H."/>
            <person name="Goris M.G.A."/>
            <person name="Vinetz J.M."/>
            <person name="Sutton G.G."/>
            <person name="Nierman W.C."/>
            <person name="Fouts D.E."/>
        </authorList>
    </citation>
    <scope>NUCLEOTIDE SEQUENCE [LARGE SCALE GENOMIC DNA]</scope>
    <source>
        <strain evidence="10">ICFT</strain>
    </source>
</reference>
<feature type="binding site" evidence="7">
    <location>
        <position position="94"/>
    </location>
    <ligand>
        <name>Fe cation</name>
        <dbReference type="ChEBI" id="CHEBI:24875"/>
        <label>2</label>
    </ligand>
</feature>
<keyword evidence="11" id="KW-1185">Reference proteome</keyword>
<dbReference type="OrthoDB" id="9800505at2"/>
<feature type="binding site" evidence="7">
    <location>
        <position position="54"/>
    </location>
    <ligand>
        <name>Fe cation</name>
        <dbReference type="ChEBI" id="CHEBI:24875"/>
        <label>1</label>
    </ligand>
</feature>
<comment type="caution">
    <text evidence="10">The sequence shown here is derived from an EMBL/GenBank/DDBJ whole genome shotgun (WGS) entry which is preliminary data.</text>
</comment>
<dbReference type="NCBIfam" id="TIGR00754">
    <property type="entry name" value="bfr"/>
    <property type="match status" value="1"/>
</dbReference>
<dbReference type="Gene3D" id="1.20.1260.10">
    <property type="match status" value="1"/>
</dbReference>
<dbReference type="InterPro" id="IPR002024">
    <property type="entry name" value="Bacterioferritin"/>
</dbReference>
<dbReference type="GO" id="GO:0006879">
    <property type="term" value="P:intracellular iron ion homeostasis"/>
    <property type="evidence" value="ECO:0007669"/>
    <property type="project" value="UniProtKB-KW"/>
</dbReference>
<dbReference type="STRING" id="1218598.LEP1GSC060_0178"/>
<sequence>MKGNKEVLEILGEVLTAELTAINQYFIHAKMNKNWGFKKLADFMKRESIDEMKHADEVIDRILYLDGVPDLQKYMKINVGKNIEEILKVDLDLEYSAVERFNRGITIAVKNNDNGTRELFEKILVSEEEHIDWIESQQEIIRRIGVENYLAQQIE</sequence>
<name>N1WF60_9LEPT</name>
<evidence type="ECO:0000256" key="3">
    <source>
        <dbReference type="ARBA" id="ARBA00022617"/>
    </source>
</evidence>
<dbReference type="GO" id="GO:0006826">
    <property type="term" value="P:iron ion transport"/>
    <property type="evidence" value="ECO:0007669"/>
    <property type="project" value="InterPro"/>
</dbReference>
<gene>
    <name evidence="10" type="primary">bfr</name>
    <name evidence="10" type="ORF">LEP1GSC060_0178</name>
</gene>
<dbReference type="PROSITE" id="PS50905">
    <property type="entry name" value="FERRITIN_LIKE"/>
    <property type="match status" value="1"/>
</dbReference>
<feature type="binding site" evidence="7">
    <location>
        <position position="127"/>
    </location>
    <ligand>
        <name>Fe cation</name>
        <dbReference type="ChEBI" id="CHEBI:24875"/>
        <label>2</label>
    </ligand>
</feature>
<feature type="binding site" description="axial binding residue" evidence="7">
    <location>
        <position position="52"/>
    </location>
    <ligand>
        <name>heme b</name>
        <dbReference type="ChEBI" id="CHEBI:60344"/>
        <note>ligand shared between dimeric partners</note>
    </ligand>
    <ligandPart>
        <name>Fe</name>
        <dbReference type="ChEBI" id="CHEBI:18248"/>
    </ligandPart>
</feature>
<evidence type="ECO:0000259" key="9">
    <source>
        <dbReference type="PROSITE" id="PS50905"/>
    </source>
</evidence>
<proteinExistence type="inferred from homology"/>
<evidence type="ECO:0000256" key="6">
    <source>
        <dbReference type="PIRNR" id="PIRNR002560"/>
    </source>
</evidence>
<accession>N1WF60</accession>
<dbReference type="PROSITE" id="PS00549">
    <property type="entry name" value="BACTERIOFERRITIN"/>
    <property type="match status" value="1"/>
</dbReference>
<comment type="function">
    <text evidence="6">Iron-storage protein, whose ferroxidase center binds Fe(2+), oxidizes it using dioxygen to Fe(3+), and participates in the subsequent Fe(3+) oxide mineral core formation within the central cavity of the BFR protein shell.</text>
</comment>
<feature type="binding site" evidence="7">
    <location>
        <position position="51"/>
    </location>
    <ligand>
        <name>Fe cation</name>
        <dbReference type="ChEBI" id="CHEBI:24875"/>
        <label>2</label>
    </ligand>
</feature>
<dbReference type="InterPro" id="IPR008331">
    <property type="entry name" value="Ferritin_DPS_dom"/>
</dbReference>
<keyword evidence="2 6" id="KW-0409">Iron storage</keyword>
<dbReference type="PRINTS" id="PR00601">
    <property type="entry name" value="BACFERRITIN"/>
</dbReference>
<keyword evidence="4 6" id="KW-0479">Metal-binding</keyword>
<evidence type="ECO:0000256" key="1">
    <source>
        <dbReference type="ARBA" id="ARBA00008093"/>
    </source>
</evidence>
<dbReference type="AlphaFoldDB" id="N1WF60"/>
<dbReference type="EC" id="1.16.3.1" evidence="6"/>
<feature type="binding site" evidence="7">
    <location>
        <position position="18"/>
    </location>
    <ligand>
        <name>Fe cation</name>
        <dbReference type="ChEBI" id="CHEBI:24875"/>
        <label>1</label>
    </ligand>
</feature>
<dbReference type="InterPro" id="IPR009078">
    <property type="entry name" value="Ferritin-like_SF"/>
</dbReference>
<keyword evidence="5 6" id="KW-0408">Iron</keyword>
<feature type="binding site" evidence="7">
    <location>
        <position position="130"/>
    </location>
    <ligand>
        <name>Fe cation</name>
        <dbReference type="ChEBI" id="CHEBI:24875"/>
        <label>2</label>
    </ligand>
</feature>
<dbReference type="EMBL" id="AOHC02000036">
    <property type="protein sequence ID" value="EMY77595.1"/>
    <property type="molecule type" value="Genomic_DNA"/>
</dbReference>
<feature type="binding site" evidence="7">
    <location>
        <position position="51"/>
    </location>
    <ligand>
        <name>Fe cation</name>
        <dbReference type="ChEBI" id="CHEBI:24875"/>
        <label>1</label>
    </ligand>
</feature>
<feature type="binding site" evidence="7">
    <location>
        <position position="127"/>
    </location>
    <ligand>
        <name>Fe cation</name>
        <dbReference type="ChEBI" id="CHEBI:24875"/>
        <label>1</label>
    </ligand>
</feature>
<protein>
    <recommendedName>
        <fullName evidence="6 8">Bacterioferritin</fullName>
        <ecNumber evidence="6">1.16.3.1</ecNumber>
    </recommendedName>
</protein>